<keyword evidence="1" id="KW-0472">Membrane</keyword>
<keyword evidence="6" id="KW-1185">Reference proteome</keyword>
<dbReference type="Gene3D" id="3.90.1720.10">
    <property type="entry name" value="endopeptidase domain like (from Nostoc punctiforme)"/>
    <property type="match status" value="1"/>
</dbReference>
<protein>
    <submittedName>
        <fullName evidence="3">Conserved domain protein</fullName>
    </submittedName>
</protein>
<keyword evidence="1" id="KW-0812">Transmembrane</keyword>
<dbReference type="Pfam" id="PF05257">
    <property type="entry name" value="CHAP"/>
    <property type="match status" value="1"/>
</dbReference>
<dbReference type="Proteomes" id="UP000199047">
    <property type="component" value="Unassembled WGS sequence"/>
</dbReference>
<dbReference type="PROSITE" id="PS50911">
    <property type="entry name" value="CHAP"/>
    <property type="match status" value="1"/>
</dbReference>
<organism evidence="3 5">
    <name type="scientific">Leuconostoc inhae</name>
    <dbReference type="NCBI Taxonomy" id="178001"/>
    <lineage>
        <taxon>Bacteria</taxon>
        <taxon>Bacillati</taxon>
        <taxon>Bacillota</taxon>
        <taxon>Bacilli</taxon>
        <taxon>Lactobacillales</taxon>
        <taxon>Lactobacillaceae</taxon>
        <taxon>Leuconostoc</taxon>
    </lineage>
</organism>
<gene>
    <name evidence="4" type="ORF">KSL4_0607</name>
    <name evidence="3" type="ORF">PL111_0007</name>
</gene>
<proteinExistence type="predicted"/>
<dbReference type="SUPFAM" id="SSF54001">
    <property type="entry name" value="Cysteine proteinases"/>
    <property type="match status" value="1"/>
</dbReference>
<evidence type="ECO:0000313" key="5">
    <source>
        <dbReference type="Proteomes" id="UP000198868"/>
    </source>
</evidence>
<evidence type="ECO:0000259" key="2">
    <source>
        <dbReference type="PROSITE" id="PS50911"/>
    </source>
</evidence>
<dbReference type="RefSeq" id="WP_089896533.1">
    <property type="nucleotide sequence ID" value="NZ_FBTB01000019.1"/>
</dbReference>
<dbReference type="InterPro" id="IPR038765">
    <property type="entry name" value="Papain-like_cys_pep_sf"/>
</dbReference>
<dbReference type="InterPro" id="IPR007921">
    <property type="entry name" value="CHAP_dom"/>
</dbReference>
<accession>A0AAN2QV21</accession>
<dbReference type="EMBL" id="FBTB01000019">
    <property type="protein sequence ID" value="CUW17068.1"/>
    <property type="molecule type" value="Genomic_DNA"/>
</dbReference>
<dbReference type="AlphaFoldDB" id="A0AAN2QV21"/>
<dbReference type="Pfam" id="PF18013">
    <property type="entry name" value="Phage_lysozyme2"/>
    <property type="match status" value="1"/>
</dbReference>
<comment type="caution">
    <text evidence="3">The sequence shown here is derived from an EMBL/GenBank/DDBJ whole genome shotgun (WGS) entry which is preliminary data.</text>
</comment>
<dbReference type="InterPro" id="IPR041219">
    <property type="entry name" value="Phage_lysozyme2"/>
</dbReference>
<evidence type="ECO:0000313" key="6">
    <source>
        <dbReference type="Proteomes" id="UP000199047"/>
    </source>
</evidence>
<reference evidence="5 6" key="1">
    <citation type="submission" date="2015-12" db="EMBL/GenBank/DDBJ databases">
        <authorList>
            <person name="Andreevskaya M."/>
        </authorList>
    </citation>
    <scope>NUCLEOTIDE SEQUENCE [LARGE SCALE GENOMIC DNA]</scope>
    <source>
        <strain evidence="4 6">KSL4-2</strain>
        <strain evidence="3 5">PL111</strain>
    </source>
</reference>
<evidence type="ECO:0000313" key="3">
    <source>
        <dbReference type="EMBL" id="CUW08349.1"/>
    </source>
</evidence>
<sequence>MTDDKNNKLKKSFEARKVVRSAVKAQVVQNRFLKPREARINSKTVFKSAKKELQSAKQLHQSTTVSQKQLVAKVSRKQHRLVRKPSQKVVTLKKRLNSAQRLEAAKQKQKIAKKVLKKATQNDPTLLKNKSKRAIKGQTKYEARKQVEKALGQDDTLAEGIALTHKYRQAKQTYHFGKSTGKVTFKAGKGLYGVGNRLYNFTRGRGFQRTPKALQLRTKLRRSIQKRLAASKNLTRTSNIFKGLFKFGTTHIKRKGGILAGVILVVAAVFLGGMMGGSMAIYQEERDLTDSWEHFSQIDAKHTDDDNQFYSNIDAVMFYMNYRFEDYQNGNIMNPLVYVGNYAGYMDSLWDHLNGKSDNYSLTTMKALMTKKGSGYHLSDDDYQEMTEIDDENGYQELPGQLDFPIQTDNLVVTRRFGYEHNQSKMALYKSMVAQVSDSQNILAPMSGKVAITNQDDQVILTDKHDARITLTGLKNLRVTNDQKISSKANLGEAKSTSLTIKYEKYDDDKKEWFVVNPAFYFPKVTYTQVTTLGSSDFDPSGDVSKRAQKVYDYLSKLGYKTEGIAAILGNWTVESSINPKRAEGDYLKPPVGASASSWDDENWLAMGGNDIYNGKYANILHRGLGYGQFTDTSDGGNRHTLLLNFSKQNSKKWYTSDLQLDFMLNGDNPGARTAVKAVLNGSAAKTVPDLTRYFLNNWEGNSNDKLQARTQAAMNWFNYFSNSNPDNGGGSGQEVYDKYKDKIKPVPTAKELKTGWAGNSYAPGNCTWYVYNREAQLGHQINGVMGNAADWVRNYTKTPGAAIVNQPQRGDAIVFTNGILDTSPLFGHVAVVEYVNSDGSFVISEMNYGGLYKTNWRVLKKQMGMHFIRFN</sequence>
<feature type="domain" description="Peptidase C51" evidence="2">
    <location>
        <begin position="742"/>
        <end position="870"/>
    </location>
</feature>
<dbReference type="Proteomes" id="UP000198868">
    <property type="component" value="Unassembled WGS sequence"/>
</dbReference>
<dbReference type="EMBL" id="FBTU01000013">
    <property type="protein sequence ID" value="CUW08349.1"/>
    <property type="molecule type" value="Genomic_DNA"/>
</dbReference>
<evidence type="ECO:0000313" key="4">
    <source>
        <dbReference type="EMBL" id="CUW17068.1"/>
    </source>
</evidence>
<feature type="transmembrane region" description="Helical" evidence="1">
    <location>
        <begin position="258"/>
        <end position="282"/>
    </location>
</feature>
<dbReference type="Gene3D" id="1.10.530.10">
    <property type="match status" value="1"/>
</dbReference>
<keyword evidence="1" id="KW-1133">Transmembrane helix</keyword>
<name>A0AAN2QV21_9LACO</name>
<evidence type="ECO:0000256" key="1">
    <source>
        <dbReference type="SAM" id="Phobius"/>
    </source>
</evidence>